<keyword evidence="6" id="KW-1185">Reference proteome</keyword>
<organism evidence="5 6">
    <name type="scientific">Clydaea vesicula</name>
    <dbReference type="NCBI Taxonomy" id="447962"/>
    <lineage>
        <taxon>Eukaryota</taxon>
        <taxon>Fungi</taxon>
        <taxon>Fungi incertae sedis</taxon>
        <taxon>Chytridiomycota</taxon>
        <taxon>Chytridiomycota incertae sedis</taxon>
        <taxon>Chytridiomycetes</taxon>
        <taxon>Lobulomycetales</taxon>
        <taxon>Lobulomycetaceae</taxon>
        <taxon>Clydaea</taxon>
    </lineage>
</organism>
<dbReference type="AlphaFoldDB" id="A0AAD5TSX9"/>
<dbReference type="GO" id="GO:0000166">
    <property type="term" value="F:nucleotide binding"/>
    <property type="evidence" value="ECO:0007669"/>
    <property type="project" value="UniProtKB-KW"/>
</dbReference>
<keyword evidence="1" id="KW-0547">Nucleotide-binding</keyword>
<dbReference type="InterPro" id="IPR011146">
    <property type="entry name" value="HIT-like"/>
</dbReference>
<dbReference type="Pfam" id="PF01230">
    <property type="entry name" value="HIT"/>
    <property type="match status" value="1"/>
</dbReference>
<dbReference type="PANTHER" id="PTHR46243">
    <property type="entry name" value="BIS(5'-ADENOSYL)-TRIPHOSPHATASE"/>
    <property type="match status" value="1"/>
</dbReference>
<dbReference type="InterPro" id="IPR019808">
    <property type="entry name" value="Histidine_triad_CS"/>
</dbReference>
<evidence type="ECO:0000256" key="2">
    <source>
        <dbReference type="ARBA" id="ARBA00022801"/>
    </source>
</evidence>
<dbReference type="PROSITE" id="PS00892">
    <property type="entry name" value="HIT_1"/>
    <property type="match status" value="1"/>
</dbReference>
<dbReference type="FunFam" id="3.30.428.10:FF:000011">
    <property type="entry name" value="Fragile histidine triad"/>
    <property type="match status" value="1"/>
</dbReference>
<reference evidence="5" key="1">
    <citation type="submission" date="2020-05" db="EMBL/GenBank/DDBJ databases">
        <title>Phylogenomic resolution of chytrid fungi.</title>
        <authorList>
            <person name="Stajich J.E."/>
            <person name="Amses K."/>
            <person name="Simmons R."/>
            <person name="Seto K."/>
            <person name="Myers J."/>
            <person name="Bonds A."/>
            <person name="Quandt C.A."/>
            <person name="Barry K."/>
            <person name="Liu P."/>
            <person name="Grigoriev I."/>
            <person name="Longcore J.E."/>
            <person name="James T.Y."/>
        </authorList>
    </citation>
    <scope>NUCLEOTIDE SEQUENCE</scope>
    <source>
        <strain evidence="5">JEL0476</strain>
    </source>
</reference>
<dbReference type="InterPro" id="IPR036265">
    <property type="entry name" value="HIT-like_sf"/>
</dbReference>
<dbReference type="PROSITE" id="PS51084">
    <property type="entry name" value="HIT_2"/>
    <property type="match status" value="1"/>
</dbReference>
<evidence type="ECO:0000256" key="1">
    <source>
        <dbReference type="ARBA" id="ARBA00022741"/>
    </source>
</evidence>
<name>A0AAD5TSX9_9FUNG</name>
<evidence type="ECO:0000313" key="6">
    <source>
        <dbReference type="Proteomes" id="UP001211065"/>
    </source>
</evidence>
<dbReference type="SUPFAM" id="SSF54197">
    <property type="entry name" value="HIT-like"/>
    <property type="match status" value="1"/>
</dbReference>
<evidence type="ECO:0000256" key="3">
    <source>
        <dbReference type="PROSITE-ProRule" id="PRU00464"/>
    </source>
</evidence>
<dbReference type="EMBL" id="JADGJW010002035">
    <property type="protein sequence ID" value="KAJ3199797.1"/>
    <property type="molecule type" value="Genomic_DNA"/>
</dbReference>
<dbReference type="Gene3D" id="3.30.428.10">
    <property type="entry name" value="HIT-like"/>
    <property type="match status" value="1"/>
</dbReference>
<sequence>PRFSELDNEEVVDIFETVQKVSKVIEKEYNAESMTLTIQDGPSAGQTVPHFHVHIIPRRKGDFANNDDIYNAIDEKSKEALIELQKKKVKVDNENRKARTQDEMAKESEKLRLQYFKDCQFEDIWSS</sequence>
<evidence type="ECO:0000313" key="5">
    <source>
        <dbReference type="EMBL" id="KAJ3199797.1"/>
    </source>
</evidence>
<dbReference type="GO" id="GO:0016787">
    <property type="term" value="F:hydrolase activity"/>
    <property type="evidence" value="ECO:0007669"/>
    <property type="project" value="UniProtKB-KW"/>
</dbReference>
<protein>
    <recommendedName>
        <fullName evidence="4">HIT domain-containing protein</fullName>
    </recommendedName>
</protein>
<feature type="short sequence motif" description="Histidine triad motif" evidence="3">
    <location>
        <begin position="50"/>
        <end position="54"/>
    </location>
</feature>
<comment type="caution">
    <text evidence="5">The sequence shown here is derived from an EMBL/GenBank/DDBJ whole genome shotgun (WGS) entry which is preliminary data.</text>
</comment>
<dbReference type="PANTHER" id="PTHR46243:SF1">
    <property type="entry name" value="BIS(5'-ADENOSYL)-TRIPHOSPHATASE"/>
    <property type="match status" value="1"/>
</dbReference>
<dbReference type="InterPro" id="IPR051884">
    <property type="entry name" value="Bis(5'-adenosyl)-TPase_reg"/>
</dbReference>
<proteinExistence type="predicted"/>
<accession>A0AAD5TSX9</accession>
<evidence type="ECO:0000259" key="4">
    <source>
        <dbReference type="PROSITE" id="PS51084"/>
    </source>
</evidence>
<feature type="non-terminal residue" evidence="5">
    <location>
        <position position="1"/>
    </location>
</feature>
<feature type="domain" description="HIT" evidence="4">
    <location>
        <begin position="1"/>
        <end position="65"/>
    </location>
</feature>
<keyword evidence="2" id="KW-0378">Hydrolase</keyword>
<gene>
    <name evidence="5" type="ORF">HK099_003005</name>
</gene>
<dbReference type="Proteomes" id="UP001211065">
    <property type="component" value="Unassembled WGS sequence"/>
</dbReference>